<gene>
    <name evidence="2" type="ORF">I6N95_17530</name>
</gene>
<evidence type="ECO:0000313" key="3">
    <source>
        <dbReference type="Proteomes" id="UP000674938"/>
    </source>
</evidence>
<dbReference type="EMBL" id="JAEEGA010000012">
    <property type="protein sequence ID" value="MBP1042821.1"/>
    <property type="molecule type" value="Genomic_DNA"/>
</dbReference>
<protein>
    <recommendedName>
        <fullName evidence="4">GLUG domain-containing protein</fullName>
    </recommendedName>
</protein>
<evidence type="ECO:0000256" key="1">
    <source>
        <dbReference type="SAM" id="Phobius"/>
    </source>
</evidence>
<keyword evidence="1" id="KW-0812">Transmembrane</keyword>
<proteinExistence type="predicted"/>
<dbReference type="Proteomes" id="UP000674938">
    <property type="component" value="Unassembled WGS sequence"/>
</dbReference>
<evidence type="ECO:0000313" key="2">
    <source>
        <dbReference type="EMBL" id="MBP1042821.1"/>
    </source>
</evidence>
<dbReference type="Gene3D" id="2.160.20.110">
    <property type="match status" value="1"/>
</dbReference>
<accession>A0A940SX28</accession>
<keyword evidence="3" id="KW-1185">Reference proteome</keyword>
<name>A0A940SX28_9ENTE</name>
<sequence>MKHKTKRKKRALAVMSICFLGMITFFLIFINTSPETLSGETLKKTIVGFERKSVVFSDTEKLGTSERDVELPETIRGIVKLTKKEKKQKFVHGTPVPEADGNYSYFDYGYVDTNNETGVYTVFIQGQENSYRVFGSLGGKENQWYVSDENGNIINLVKDISVKWSSDDYQADIEGTYEFTGEIDKAFVLDAKVPIAEIIIQDIDEQHSHSDEEHNDGDLEELDAEIMKAGSEAAQRQMEASIPTTRASGNGTYDKLGDNYMLTSAKTSGNANYTTPINSFVVPGTWRDYVNTIWMNKAANEFSWNSTSPGYKGWKYSGVIANQTTGTTTDNPKRIPTKDSSKVWTVYSGEQLRYALTNFVTNDVIKLGGNLDMDGGNANWVTISIGNGKLLNLDGNNFTIYNLGIWVATDMQVHAAFVSNIQASGTNTIKNLTFSNVKAINSNNQIVSYTGLFSSGANGVTANKSSMTNVHVKKSMFYSIGDGVAPFGARLYRTTYRNCSVSDSFVYGRDHVSGLTVWGGSAGTGASTTPGDVVSRSYSVGTLLATYGGHSGMFFGCASYNNNIDSSFTNNEMYATMFAGGFMAESRGKFTNNYATGKLEGFSYMGGFTAGTGDQPQVEIDSSYSTVLVGLRKTGSVEGGFQSPSTGTDSKISNSYAAGEVGNFTTNMTAPVNIGGFLSAKPAATGRLVNNYYDKQTTGMREWATGADKVVPGITGLLTSTTTKSGTGMASGNDFGLGTANWSYQAEHYPELKVFSNASEANWGSAEQVNIVKANSLASVSTVMLNTWDKGYDWDNTGIRSEAEVSYDRTPTQYRGGTTTYDTVREIVTNFKVTSPGDWQQIIPGGAPVDTDNDGVGDATALDVSNGKGTIKNPGLDWYQPVQTVDTAKAKRPIRLVSYMEIQAGEDAEVSAGILYNHREDVELRMMDSITEDLVIGFHDDKVWSSALLGDYPNSDKFWKVKTDNMLTQFSASKDALLYTEISLVKRDTDGTYLKDSGGNYLIDKSVKVTGAGTGIDGNPNLDEQKWNGDRALYADNSAGSKYIVTYYWQLTDGRYRTDEKIIDVVPAKYDTKVDVFNSKDNSANEDALAIDAKADVGANPNYVVSGQSPAKHTELLQQPFGTNVTTAWGRQAKTTIIDKLSVTFKGRESERNKTFGEVTVDGPIVAGKKVIIPVYYSYPTLVTENGIRREVTKETIINLEYEVKEDSNGDWYISFNKVLNYPNDLSGAVGLGLGDSTGIEAKDGGVISDELYIDNIEYNMEVKLWVSEVSYFNIRQVVLKEHEEVVKPLQGYFELRNEKSLTKEKLFNISSQSTTKDAPSDINQSLFKKVKFTLTKDSNLLKVLPTIPEYYEYVGHIQSTDKATLANDHLSMNLGMNAQNDLPVLDYIAANEYWVTIYIQPKLGKTTTPVPKDEESPRPYSWSHVINEFNKIKK</sequence>
<feature type="transmembrane region" description="Helical" evidence="1">
    <location>
        <begin position="12"/>
        <end position="30"/>
    </location>
</feature>
<keyword evidence="1" id="KW-0472">Membrane</keyword>
<comment type="caution">
    <text evidence="2">The sequence shown here is derived from an EMBL/GenBank/DDBJ whole genome shotgun (WGS) entry which is preliminary data.</text>
</comment>
<dbReference type="RefSeq" id="WP_209530389.1">
    <property type="nucleotide sequence ID" value="NZ_JAEEGA010000012.1"/>
</dbReference>
<keyword evidence="1" id="KW-1133">Transmembrane helix</keyword>
<organism evidence="2 3">
    <name type="scientific">Vagococcus allomyrinae</name>
    <dbReference type="NCBI Taxonomy" id="2794353"/>
    <lineage>
        <taxon>Bacteria</taxon>
        <taxon>Bacillati</taxon>
        <taxon>Bacillota</taxon>
        <taxon>Bacilli</taxon>
        <taxon>Lactobacillales</taxon>
        <taxon>Enterococcaceae</taxon>
        <taxon>Vagococcus</taxon>
    </lineage>
</organism>
<evidence type="ECO:0008006" key="4">
    <source>
        <dbReference type="Google" id="ProtNLM"/>
    </source>
</evidence>
<reference evidence="2" key="1">
    <citation type="submission" date="2020-12" db="EMBL/GenBank/DDBJ databases">
        <title>Vagococcus allomyrinae sp. nov. and Enterococcus lavae sp. nov., isolated from the larvae of Allomyrina dichotoma.</title>
        <authorList>
            <person name="Lee S.D."/>
        </authorList>
    </citation>
    <scope>NUCLEOTIDE SEQUENCE</scope>
    <source>
        <strain evidence="2">BWB3-3</strain>
    </source>
</reference>